<feature type="binding site" evidence="6">
    <location>
        <position position="314"/>
    </location>
    <ligand>
        <name>D-dopa</name>
        <dbReference type="ChEBI" id="CHEBI:149689"/>
    </ligand>
</feature>
<evidence type="ECO:0000256" key="5">
    <source>
        <dbReference type="ARBA" id="ARBA00023002"/>
    </source>
</evidence>
<feature type="domain" description="FAD dependent oxidoreductase" evidence="7">
    <location>
        <begin position="194"/>
        <end position="359"/>
    </location>
</feature>
<dbReference type="InterPro" id="IPR023209">
    <property type="entry name" value="DAO"/>
</dbReference>
<keyword evidence="4 6" id="KW-0274">FAD</keyword>
<feature type="binding site" evidence="6">
    <location>
        <position position="345"/>
    </location>
    <ligand>
        <name>D-dopa</name>
        <dbReference type="ChEBI" id="CHEBI:149689"/>
    </ligand>
</feature>
<comment type="similarity">
    <text evidence="2">Belongs to the DAMOX/DASOX family.</text>
</comment>
<dbReference type="PIRSF" id="PIRSF000189">
    <property type="entry name" value="D-aa_oxidase"/>
    <property type="match status" value="1"/>
</dbReference>
<feature type="binding site" evidence="6">
    <location>
        <begin position="50"/>
        <end position="51"/>
    </location>
    <ligand>
        <name>FAD</name>
        <dbReference type="ChEBI" id="CHEBI:57692"/>
    </ligand>
</feature>
<dbReference type="GO" id="GO:0019478">
    <property type="term" value="P:D-amino acid catabolic process"/>
    <property type="evidence" value="ECO:0007669"/>
    <property type="project" value="TreeGrafter"/>
</dbReference>
<comment type="caution">
    <text evidence="8">The sequence shown here is derived from an EMBL/GenBank/DDBJ whole genome shotgun (WGS) entry which is preliminary data.</text>
</comment>
<protein>
    <recommendedName>
        <fullName evidence="7">FAD dependent oxidoreductase domain-containing protein</fullName>
    </recommendedName>
</protein>
<evidence type="ECO:0000256" key="6">
    <source>
        <dbReference type="PIRSR" id="PIRSR000189-1"/>
    </source>
</evidence>
<feature type="binding site" evidence="6">
    <location>
        <position position="202"/>
    </location>
    <ligand>
        <name>FAD</name>
        <dbReference type="ChEBI" id="CHEBI:57692"/>
    </ligand>
</feature>
<keyword evidence="3" id="KW-0285">Flavoprotein</keyword>
<evidence type="ECO:0000313" key="9">
    <source>
        <dbReference type="Proteomes" id="UP001295794"/>
    </source>
</evidence>
<dbReference type="SUPFAM" id="SSF54373">
    <property type="entry name" value="FAD-linked reductases, C-terminal domain"/>
    <property type="match status" value="1"/>
</dbReference>
<organism evidence="8 9">
    <name type="scientific">Mycena citricolor</name>
    <dbReference type="NCBI Taxonomy" id="2018698"/>
    <lineage>
        <taxon>Eukaryota</taxon>
        <taxon>Fungi</taxon>
        <taxon>Dikarya</taxon>
        <taxon>Basidiomycota</taxon>
        <taxon>Agaricomycotina</taxon>
        <taxon>Agaricomycetes</taxon>
        <taxon>Agaricomycetidae</taxon>
        <taxon>Agaricales</taxon>
        <taxon>Marasmiineae</taxon>
        <taxon>Mycenaceae</taxon>
        <taxon>Mycena</taxon>
    </lineage>
</organism>
<evidence type="ECO:0000256" key="2">
    <source>
        <dbReference type="ARBA" id="ARBA00006730"/>
    </source>
</evidence>
<name>A0AAD2Q3I2_9AGAR</name>
<evidence type="ECO:0000256" key="4">
    <source>
        <dbReference type="ARBA" id="ARBA00022827"/>
    </source>
</evidence>
<dbReference type="GO" id="GO:0071949">
    <property type="term" value="F:FAD binding"/>
    <property type="evidence" value="ECO:0007669"/>
    <property type="project" value="InterPro"/>
</dbReference>
<evidence type="ECO:0000313" key="8">
    <source>
        <dbReference type="EMBL" id="CAK5272096.1"/>
    </source>
</evidence>
<dbReference type="Pfam" id="PF01266">
    <property type="entry name" value="DAO"/>
    <property type="match status" value="1"/>
</dbReference>
<keyword evidence="9" id="KW-1185">Reference proteome</keyword>
<proteinExistence type="inferred from homology"/>
<dbReference type="AlphaFoldDB" id="A0AAD2Q3I2"/>
<dbReference type="Gene3D" id="3.30.9.10">
    <property type="entry name" value="D-Amino Acid Oxidase, subunit A, domain 2"/>
    <property type="match status" value="1"/>
</dbReference>
<dbReference type="SUPFAM" id="SSF51971">
    <property type="entry name" value="Nucleotide-binding domain"/>
    <property type="match status" value="1"/>
</dbReference>
<dbReference type="EMBL" id="CAVNYO010000181">
    <property type="protein sequence ID" value="CAK5272096.1"/>
    <property type="molecule type" value="Genomic_DNA"/>
</dbReference>
<evidence type="ECO:0000256" key="1">
    <source>
        <dbReference type="ARBA" id="ARBA00001974"/>
    </source>
</evidence>
<dbReference type="Gene3D" id="3.40.50.720">
    <property type="entry name" value="NAD(P)-binding Rossmann-like Domain"/>
    <property type="match status" value="1"/>
</dbReference>
<keyword evidence="5" id="KW-0560">Oxidoreductase</keyword>
<gene>
    <name evidence="8" type="ORF">MYCIT1_LOCUS17646</name>
</gene>
<evidence type="ECO:0000259" key="7">
    <source>
        <dbReference type="Pfam" id="PF01266"/>
    </source>
</evidence>
<dbReference type="InterPro" id="IPR006076">
    <property type="entry name" value="FAD-dep_OxRdtase"/>
</dbReference>
<dbReference type="GO" id="GO:0003884">
    <property type="term" value="F:D-amino-acid oxidase activity"/>
    <property type="evidence" value="ECO:0007669"/>
    <property type="project" value="InterPro"/>
</dbReference>
<dbReference type="PROSITE" id="PS00677">
    <property type="entry name" value="DAO"/>
    <property type="match status" value="1"/>
</dbReference>
<reference evidence="8" key="1">
    <citation type="submission" date="2023-11" db="EMBL/GenBank/DDBJ databases">
        <authorList>
            <person name="De Vega J J."/>
            <person name="De Vega J J."/>
        </authorList>
    </citation>
    <scope>NUCLEOTIDE SEQUENCE</scope>
</reference>
<dbReference type="GO" id="GO:0005737">
    <property type="term" value="C:cytoplasm"/>
    <property type="evidence" value="ECO:0007669"/>
    <property type="project" value="TreeGrafter"/>
</dbReference>
<comment type="cofactor">
    <cofactor evidence="1 6">
        <name>FAD</name>
        <dbReference type="ChEBI" id="CHEBI:57692"/>
    </cofactor>
</comment>
<feature type="binding site" evidence="6">
    <location>
        <position position="247"/>
    </location>
    <ligand>
        <name>D-dopa</name>
        <dbReference type="ChEBI" id="CHEBI:149689"/>
    </ligand>
</feature>
<dbReference type="PANTHER" id="PTHR11530">
    <property type="entry name" value="D-AMINO ACID OXIDASE"/>
    <property type="match status" value="1"/>
</dbReference>
<dbReference type="InterPro" id="IPR006181">
    <property type="entry name" value="D-amino_acid_oxidase_CS"/>
</dbReference>
<evidence type="ECO:0000256" key="3">
    <source>
        <dbReference type="ARBA" id="ARBA00022630"/>
    </source>
</evidence>
<sequence length="373" mass="40222">MSTATAPQHVFVVGAGVIGLSTAIRAIEAGFAVSLVAETFPVDPKSIKYTSCWAGANHISLVDMGERLHGFERVTFDTFVQLVEREPDVPVMVGPNRVHVQVFSADAKATSDHFTRFYSDYRLLGENELPPGMKHGGEFTTASVPRLLSIHPVLRGGHAYRATLPSLTSLFTPSARPPFEPIGSEVSPPTAPFDAVAVFNCTGLGALTLGDVMDSAMYPTRGETILLRAPWIKAGFSLTYEDGHITYVIPRKSGDVILGGTFQPNDWHPTSRPETVKLIKERGIYAHPELLPEEKRANGSIDDLDVIEECVGLRTSRVGGVRVEMTSLVTAGDLTPVVHNYGHGGCGYQSSWGSAEAAVAILLGALQKDNQRQ</sequence>
<dbReference type="Proteomes" id="UP001295794">
    <property type="component" value="Unassembled WGS sequence"/>
</dbReference>
<accession>A0AAD2Q3I2</accession>
<dbReference type="PANTHER" id="PTHR11530:SF11">
    <property type="entry name" value="D-ASPARTATE OXIDASE"/>
    <property type="match status" value="1"/>
</dbReference>